<accession>A0A6C0ESZ1</accession>
<sequence>MIPFFIFIINKFMNTSTSTGSNTDTNTNIISYIIEGVSNFFKNNIIVQVIYEIYKSILNNIDTIKNILEEDYMNTLPMFIFIIFISVIIYYANNDPGALTQNAYKYAMLIFVPFLLLIAYNITNKSSEYAFIGLFALCIIAIVGSYIWLSMNKTSIYIFSYFSKYLLIPIIVLVGFAIFYKMIMNYLNTLTGVSGFIADIIFFIPCMLVDLLEYMKQQFKITPSIVYILFIIEILLILLYIYLPSIVSKSLKTKSTVLLNNPVYLSSEKLLATSKVGELDNTNSNNQTTTNLNYRTNYSISFWTIINTHSNSNISYVNENTIFKYGHIDSNNNKNYKPYVSYKIDETGDNYTFHFSNSKDSVYKVSLPTQKWHNFVFNYNNSRVDLFINGKLERTYEFSDDLPVYSSSDEIIVGNENGLDGAVCNVQYFTVPLTNTDIANMYNLYMLKNPPVD</sequence>
<feature type="transmembrane region" description="Helical" evidence="1">
    <location>
        <begin position="104"/>
        <end position="123"/>
    </location>
</feature>
<feature type="transmembrane region" description="Helical" evidence="1">
    <location>
        <begin position="224"/>
        <end position="243"/>
    </location>
</feature>
<feature type="transmembrane region" description="Helical" evidence="1">
    <location>
        <begin position="129"/>
        <end position="149"/>
    </location>
</feature>
<dbReference type="EMBL" id="MN738925">
    <property type="protein sequence ID" value="QHT31852.1"/>
    <property type="molecule type" value="Genomic_DNA"/>
</dbReference>
<dbReference type="InterPro" id="IPR013320">
    <property type="entry name" value="ConA-like_dom_sf"/>
</dbReference>
<feature type="transmembrane region" description="Helical" evidence="1">
    <location>
        <begin position="192"/>
        <end position="212"/>
    </location>
</feature>
<dbReference type="Gene3D" id="2.60.120.200">
    <property type="match status" value="1"/>
</dbReference>
<reference evidence="2" key="1">
    <citation type="journal article" date="2020" name="Nature">
        <title>Giant virus diversity and host interactions through global metagenomics.</title>
        <authorList>
            <person name="Schulz F."/>
            <person name="Roux S."/>
            <person name="Paez-Espino D."/>
            <person name="Jungbluth S."/>
            <person name="Walsh D.A."/>
            <person name="Denef V.J."/>
            <person name="McMahon K.D."/>
            <person name="Konstantinidis K.T."/>
            <person name="Eloe-Fadrosh E.A."/>
            <person name="Kyrpides N.C."/>
            <person name="Woyke T."/>
        </authorList>
    </citation>
    <scope>NUCLEOTIDE SEQUENCE</scope>
    <source>
        <strain evidence="2">GVMAG-M-3300009155-48</strain>
    </source>
</reference>
<dbReference type="AlphaFoldDB" id="A0A6C0ESZ1"/>
<proteinExistence type="predicted"/>
<keyword evidence="1" id="KW-0812">Transmembrane</keyword>
<evidence type="ECO:0000256" key="1">
    <source>
        <dbReference type="SAM" id="Phobius"/>
    </source>
</evidence>
<feature type="transmembrane region" description="Helical" evidence="1">
    <location>
        <begin position="161"/>
        <end position="180"/>
    </location>
</feature>
<dbReference type="SUPFAM" id="SSF49899">
    <property type="entry name" value="Concanavalin A-like lectins/glucanases"/>
    <property type="match status" value="1"/>
</dbReference>
<keyword evidence="1" id="KW-0472">Membrane</keyword>
<keyword evidence="1" id="KW-1133">Transmembrane helix</keyword>
<evidence type="ECO:0000313" key="2">
    <source>
        <dbReference type="EMBL" id="QHT31852.1"/>
    </source>
</evidence>
<organism evidence="2">
    <name type="scientific">viral metagenome</name>
    <dbReference type="NCBI Taxonomy" id="1070528"/>
    <lineage>
        <taxon>unclassified sequences</taxon>
        <taxon>metagenomes</taxon>
        <taxon>organismal metagenomes</taxon>
    </lineage>
</organism>
<feature type="transmembrane region" description="Helical" evidence="1">
    <location>
        <begin position="72"/>
        <end position="92"/>
    </location>
</feature>
<protein>
    <submittedName>
        <fullName evidence="2">Uncharacterized protein</fullName>
    </submittedName>
</protein>
<name>A0A6C0ESZ1_9ZZZZ</name>
<dbReference type="Pfam" id="PF13385">
    <property type="entry name" value="Laminin_G_3"/>
    <property type="match status" value="1"/>
</dbReference>